<evidence type="ECO:0000313" key="5">
    <source>
        <dbReference type="RefSeq" id="XP_017780600.1"/>
    </source>
</evidence>
<dbReference type="InterPro" id="IPR004143">
    <property type="entry name" value="BPL_LPL_catalytic"/>
</dbReference>
<evidence type="ECO:0000313" key="4">
    <source>
        <dbReference type="Proteomes" id="UP000695000"/>
    </source>
</evidence>
<dbReference type="Proteomes" id="UP000695000">
    <property type="component" value="Unplaced"/>
</dbReference>
<evidence type="ECO:0000256" key="2">
    <source>
        <dbReference type="ARBA" id="ARBA00008242"/>
    </source>
</evidence>
<dbReference type="InterPro" id="IPR004562">
    <property type="entry name" value="LipoylTrfase_LipoateP_Ligase"/>
</dbReference>
<evidence type="ECO:0000256" key="1">
    <source>
        <dbReference type="ARBA" id="ARBA00005085"/>
    </source>
</evidence>
<proteinExistence type="inferred from homology"/>
<dbReference type="SUPFAM" id="SSF55681">
    <property type="entry name" value="Class II aaRS and biotin synthetases"/>
    <property type="match status" value="1"/>
</dbReference>
<feature type="domain" description="BPL/LPL catalytic" evidence="3">
    <location>
        <begin position="49"/>
        <end position="233"/>
    </location>
</feature>
<keyword evidence="4" id="KW-1185">Reference proteome</keyword>
<dbReference type="PANTHER" id="PTHR12561:SF3">
    <property type="entry name" value="LIPOYLTRANSFERASE 1, MITOCHONDRIAL"/>
    <property type="match status" value="1"/>
</dbReference>
<dbReference type="InterPro" id="IPR045864">
    <property type="entry name" value="aa-tRNA-synth_II/BPL/LPL"/>
</dbReference>
<dbReference type="GeneID" id="108565572"/>
<dbReference type="PANTHER" id="PTHR12561">
    <property type="entry name" value="LIPOATE-PROTEIN LIGASE"/>
    <property type="match status" value="1"/>
</dbReference>
<dbReference type="Gene3D" id="3.30.930.10">
    <property type="entry name" value="Bira Bifunctional Protein, Domain 2"/>
    <property type="match status" value="1"/>
</dbReference>
<dbReference type="CDD" id="cd16443">
    <property type="entry name" value="LplA"/>
    <property type="match status" value="1"/>
</dbReference>
<dbReference type="PROSITE" id="PS51733">
    <property type="entry name" value="BPL_LPL_CATALYTIC"/>
    <property type="match status" value="1"/>
</dbReference>
<evidence type="ECO:0000259" key="3">
    <source>
        <dbReference type="PROSITE" id="PS51733"/>
    </source>
</evidence>
<accession>A0ABM1N1A0</accession>
<gene>
    <name evidence="5" type="primary">LOC108565572</name>
</gene>
<dbReference type="Gene3D" id="3.30.390.50">
    <property type="entry name" value="CO dehydrogenase flavoprotein, C-terminal domain"/>
    <property type="match status" value="1"/>
</dbReference>
<dbReference type="Pfam" id="PF21948">
    <property type="entry name" value="LplA-B_cat"/>
    <property type="match status" value="1"/>
</dbReference>
<comment type="pathway">
    <text evidence="1">Protein modification; protein lipoylation via exogenous pathway; protein N(6)-(lipoyl)lysine from lipoate: step 2/2.</text>
</comment>
<reference evidence="5" key="1">
    <citation type="submission" date="2025-08" db="UniProtKB">
        <authorList>
            <consortium name="RefSeq"/>
        </authorList>
    </citation>
    <scope>IDENTIFICATION</scope>
    <source>
        <tissue evidence="5">Whole Larva</tissue>
    </source>
</reference>
<name>A0ABM1N1A0_NICVS</name>
<organism evidence="4 5">
    <name type="scientific">Nicrophorus vespilloides</name>
    <name type="common">Boreal carrion beetle</name>
    <dbReference type="NCBI Taxonomy" id="110193"/>
    <lineage>
        <taxon>Eukaryota</taxon>
        <taxon>Metazoa</taxon>
        <taxon>Ecdysozoa</taxon>
        <taxon>Arthropoda</taxon>
        <taxon>Hexapoda</taxon>
        <taxon>Insecta</taxon>
        <taxon>Pterygota</taxon>
        <taxon>Neoptera</taxon>
        <taxon>Endopterygota</taxon>
        <taxon>Coleoptera</taxon>
        <taxon>Polyphaga</taxon>
        <taxon>Staphyliniformia</taxon>
        <taxon>Silphidae</taxon>
        <taxon>Nicrophorinae</taxon>
        <taxon>Nicrophorus</taxon>
    </lineage>
</organism>
<dbReference type="RefSeq" id="XP_017780600.1">
    <property type="nucleotide sequence ID" value="XM_017925111.1"/>
</dbReference>
<protein>
    <submittedName>
        <fullName evidence="5">Lipoyltransferase 1, mitochondrial-like</fullName>
    </submittedName>
</protein>
<comment type="similarity">
    <text evidence="2">Belongs to the LplA family.</text>
</comment>
<sequence length="406" mass="46673">MKTALFTSARRCFSAKVIPPMKKAVIVSTSNDIFTNLALENWFYKHHNFEDNHMLMLWVNEPCVVIGRHQNPWCEANVSKLQDLGIQLARRNSGGGTVYHDSGNLNLTFFTPFDHYNRKTNLEIISAAIYKRFGLDVEINSREDLTLRNYKISGTASKLARTCAYHHCTLLVNANVDHLRKSLKPSDWEIKTKATKSVKSKIINLSEENPDVNVEELLKTVGIRYLNHNNAALLKADTVHKMSNVNSEFSIANPSYVSNEINFDSGKFHLVTPNEQNFPGLEEMRSEFADWPWIYERTPEFTVTKNFKIEAKLKPESTHSPGIVFTQSRTYVFQVNVKVEKGRVSEINIQVPNNYSGMDLNEKLDTLKDARGVKYSDYLLDFIERIFREDDTDDIEMEKQTAFKRS</sequence>